<dbReference type="PROSITE" id="PS00608">
    <property type="entry name" value="GLYCOSYL_HYDROL_F2_2"/>
    <property type="match status" value="1"/>
</dbReference>
<dbReference type="InterPro" id="IPR017853">
    <property type="entry name" value="GH"/>
</dbReference>
<dbReference type="Pfam" id="PF02837">
    <property type="entry name" value="Glyco_hydro_2_N"/>
    <property type="match status" value="1"/>
</dbReference>
<gene>
    <name evidence="10" type="ORF">ESB13_10985</name>
</gene>
<dbReference type="InterPro" id="IPR006102">
    <property type="entry name" value="Ig-like_GH2"/>
</dbReference>
<evidence type="ECO:0000256" key="3">
    <source>
        <dbReference type="ARBA" id="ARBA00023295"/>
    </source>
</evidence>
<dbReference type="AlphaFoldDB" id="A0A4V1MAW3"/>
<feature type="chain" id="PRO_5020904217" evidence="4">
    <location>
        <begin position="21"/>
        <end position="797"/>
    </location>
</feature>
<dbReference type="SUPFAM" id="SSF49303">
    <property type="entry name" value="beta-Galactosidase/glucuronidase domain"/>
    <property type="match status" value="1"/>
</dbReference>
<dbReference type="InterPro" id="IPR051913">
    <property type="entry name" value="GH2_Domain-Containing"/>
</dbReference>
<dbReference type="InterPro" id="IPR006104">
    <property type="entry name" value="Glyco_hydro_2_N"/>
</dbReference>
<dbReference type="Pfam" id="PF00703">
    <property type="entry name" value="Glyco_hydro_2"/>
    <property type="match status" value="1"/>
</dbReference>
<dbReference type="InterPro" id="IPR036156">
    <property type="entry name" value="Beta-gal/glucu_dom_sf"/>
</dbReference>
<feature type="domain" description="Glycosyl hydrolases family 2 sugar binding" evidence="7">
    <location>
        <begin position="84"/>
        <end position="181"/>
    </location>
</feature>
<dbReference type="Pfam" id="PF18565">
    <property type="entry name" value="Glyco_hydro2_C5"/>
    <property type="match status" value="1"/>
</dbReference>
<comment type="caution">
    <text evidence="10">The sequence shown here is derived from an EMBL/GenBank/DDBJ whole genome shotgun (WGS) entry which is preliminary data.</text>
</comment>
<evidence type="ECO:0000313" key="11">
    <source>
        <dbReference type="Proteomes" id="UP000290545"/>
    </source>
</evidence>
<keyword evidence="3" id="KW-0326">Glycosidase</keyword>
<keyword evidence="2 10" id="KW-0378">Hydrolase</keyword>
<dbReference type="Pfam" id="PF16355">
    <property type="entry name" value="DUF4982"/>
    <property type="match status" value="1"/>
</dbReference>
<evidence type="ECO:0000256" key="2">
    <source>
        <dbReference type="ARBA" id="ARBA00022801"/>
    </source>
</evidence>
<dbReference type="InterPro" id="IPR040605">
    <property type="entry name" value="Glyco_hydro2_dom5"/>
</dbReference>
<dbReference type="InterPro" id="IPR006101">
    <property type="entry name" value="Glyco_hydro_2"/>
</dbReference>
<organism evidence="10 11">
    <name type="scientific">Filimonas effusa</name>
    <dbReference type="NCBI Taxonomy" id="2508721"/>
    <lineage>
        <taxon>Bacteria</taxon>
        <taxon>Pseudomonadati</taxon>
        <taxon>Bacteroidota</taxon>
        <taxon>Chitinophagia</taxon>
        <taxon>Chitinophagales</taxon>
        <taxon>Chitinophagaceae</taxon>
        <taxon>Filimonas</taxon>
    </lineage>
</organism>
<dbReference type="InterPro" id="IPR006103">
    <property type="entry name" value="Glyco_hydro_2_cat"/>
</dbReference>
<dbReference type="OrthoDB" id="9801077at2"/>
<feature type="domain" description="Glycoside hydrolase family 2 immunoglobulin-like beta-sandwich" evidence="5">
    <location>
        <begin position="191"/>
        <end position="297"/>
    </location>
</feature>
<dbReference type="InterPro" id="IPR032311">
    <property type="entry name" value="DUF4982"/>
</dbReference>
<keyword evidence="4" id="KW-0732">Signal</keyword>
<evidence type="ECO:0000259" key="7">
    <source>
        <dbReference type="Pfam" id="PF02837"/>
    </source>
</evidence>
<feature type="domain" description="Glycoside hydrolase family 2" evidence="9">
    <location>
        <begin position="691"/>
        <end position="791"/>
    </location>
</feature>
<sequence>MKRLLFIALLFAFTALQAQQARTVSFDEGWLFYRGAQEGAAQTGFNDKQWRKLDVPHDWSIEDLPGTQSPFDSTAEVGVHGGFTVGGTGWYRKHFIVPASAKGKRVVIQFDGVYMNADVWINGIHLGCQPYGYTSFTHDLTPYVITGKENVIAVSVRNEGRNSRWYSGSGIYRHVWLLVLPEVHVAQWGTVITTAEANAQAAKLNAGVTVKNETAKPVTVTTVVRIMRKQASGSTEAGRMTATQTIAAGASAGFAQTITVKQPALWSVENPSLYTAVTEVYRDKQLTDKTETVFGIRKIVIDAVNGFQLNGKAIKLKGGCVHHDNGPLGAKAYDRAEERRVALLKASGFNAIRCSHNPPSPAFLDACDRLGMLVIDEAFDMWKDKKHKQDYHLYFEEWWQRDIEAMVYRDRNHPSVVMWSIGNEIPNRDKPEVVAVAKMLADHIRKIEPTRPVTCGVNGIEENKDPFIATLDVAGYNYAYEKYGPDHQRLPNRVMYGSESFVADVYENWREINRYPWVIGDFVWTSFDHIGEASIGWLGYPQRQWFYPWNLAYVGDIDICGWKRPQSYHRDAVWNKNQLSVFVKPPVPSFPQTNPKPEVWSRWNAPDLLDSWTWPGAEGKPLEITVYSSCEEAELFLNGVSLGKKASDTASHYKLSWEVPYAKGELSVKGYAGGKQVAFSSLKTAGEVKKLKVIADRNVLKADGQDLSYIEVDLVDANGVRQPQAENLVKFELQGPGTIVAVGNARPESIESYQLPQRQAWRGRCMVIVKTAKKAGKITLNARVDGIPVGSVVLEAK</sequence>
<evidence type="ECO:0000259" key="8">
    <source>
        <dbReference type="Pfam" id="PF16355"/>
    </source>
</evidence>
<proteinExistence type="inferred from homology"/>
<name>A0A4V1MAW3_9BACT</name>
<reference evidence="10 11" key="1">
    <citation type="submission" date="2019-01" db="EMBL/GenBank/DDBJ databases">
        <title>Filimonas sp. strain TTM-71.</title>
        <authorList>
            <person name="Chen W.-M."/>
        </authorList>
    </citation>
    <scope>NUCLEOTIDE SEQUENCE [LARGE SCALE GENOMIC DNA]</scope>
    <source>
        <strain evidence="10 11">TTM-71</strain>
    </source>
</reference>
<evidence type="ECO:0000256" key="1">
    <source>
        <dbReference type="ARBA" id="ARBA00007401"/>
    </source>
</evidence>
<dbReference type="RefSeq" id="WP_129003026.1">
    <property type="nucleotide sequence ID" value="NZ_SDHZ01000001.1"/>
</dbReference>
<evidence type="ECO:0000259" key="5">
    <source>
        <dbReference type="Pfam" id="PF00703"/>
    </source>
</evidence>
<comment type="similarity">
    <text evidence="1">Belongs to the glycosyl hydrolase 2 family.</text>
</comment>
<keyword evidence="11" id="KW-1185">Reference proteome</keyword>
<feature type="domain" description="Glycoside hydrolase family 2 catalytic" evidence="6">
    <location>
        <begin position="307"/>
        <end position="484"/>
    </location>
</feature>
<dbReference type="InterPro" id="IPR023232">
    <property type="entry name" value="Glyco_hydro_2_AS"/>
</dbReference>
<accession>A0A4V1MAW3</accession>
<dbReference type="SUPFAM" id="SSF51445">
    <property type="entry name" value="(Trans)glycosidases"/>
    <property type="match status" value="1"/>
</dbReference>
<dbReference type="EMBL" id="SDHZ01000001">
    <property type="protein sequence ID" value="RXK87276.1"/>
    <property type="molecule type" value="Genomic_DNA"/>
</dbReference>
<feature type="domain" description="DUF4982" evidence="8">
    <location>
        <begin position="619"/>
        <end position="678"/>
    </location>
</feature>
<dbReference type="Gene3D" id="3.20.20.80">
    <property type="entry name" value="Glycosidases"/>
    <property type="match status" value="1"/>
</dbReference>
<dbReference type="Proteomes" id="UP000290545">
    <property type="component" value="Unassembled WGS sequence"/>
</dbReference>
<evidence type="ECO:0000259" key="6">
    <source>
        <dbReference type="Pfam" id="PF02836"/>
    </source>
</evidence>
<dbReference type="GO" id="GO:0005975">
    <property type="term" value="P:carbohydrate metabolic process"/>
    <property type="evidence" value="ECO:0007669"/>
    <property type="project" value="InterPro"/>
</dbReference>
<dbReference type="Gene3D" id="2.60.120.260">
    <property type="entry name" value="Galactose-binding domain-like"/>
    <property type="match status" value="1"/>
</dbReference>
<dbReference type="Gene3D" id="2.60.40.10">
    <property type="entry name" value="Immunoglobulins"/>
    <property type="match status" value="3"/>
</dbReference>
<protein>
    <submittedName>
        <fullName evidence="10">Glycoside hydrolase family 2 protein</fullName>
    </submittedName>
</protein>
<evidence type="ECO:0000313" key="10">
    <source>
        <dbReference type="EMBL" id="RXK87276.1"/>
    </source>
</evidence>
<feature type="signal peptide" evidence="4">
    <location>
        <begin position="1"/>
        <end position="20"/>
    </location>
</feature>
<dbReference type="Pfam" id="PF02836">
    <property type="entry name" value="Glyco_hydro_2_C"/>
    <property type="match status" value="1"/>
</dbReference>
<dbReference type="InterPro" id="IPR008979">
    <property type="entry name" value="Galactose-bd-like_sf"/>
</dbReference>
<dbReference type="PANTHER" id="PTHR42732">
    <property type="entry name" value="BETA-GALACTOSIDASE"/>
    <property type="match status" value="1"/>
</dbReference>
<dbReference type="PRINTS" id="PR00132">
    <property type="entry name" value="GLHYDRLASE2"/>
</dbReference>
<dbReference type="SUPFAM" id="SSF49785">
    <property type="entry name" value="Galactose-binding domain-like"/>
    <property type="match status" value="1"/>
</dbReference>
<evidence type="ECO:0000256" key="4">
    <source>
        <dbReference type="SAM" id="SignalP"/>
    </source>
</evidence>
<evidence type="ECO:0000259" key="9">
    <source>
        <dbReference type="Pfam" id="PF18565"/>
    </source>
</evidence>
<dbReference type="GO" id="GO:0004553">
    <property type="term" value="F:hydrolase activity, hydrolyzing O-glycosyl compounds"/>
    <property type="evidence" value="ECO:0007669"/>
    <property type="project" value="InterPro"/>
</dbReference>
<dbReference type="PANTHER" id="PTHR42732:SF1">
    <property type="entry name" value="BETA-MANNOSIDASE"/>
    <property type="match status" value="1"/>
</dbReference>
<dbReference type="InterPro" id="IPR013783">
    <property type="entry name" value="Ig-like_fold"/>
</dbReference>